<proteinExistence type="predicted"/>
<name>A0A6A6SQ04_9PLEO</name>
<evidence type="ECO:0000313" key="2">
    <source>
        <dbReference type="Proteomes" id="UP000799324"/>
    </source>
</evidence>
<evidence type="ECO:0000313" key="1">
    <source>
        <dbReference type="EMBL" id="KAF2649710.1"/>
    </source>
</evidence>
<accession>A0A6A6SQ04</accession>
<protein>
    <submittedName>
        <fullName evidence="1">Uncharacterized protein</fullName>
    </submittedName>
</protein>
<keyword evidence="2" id="KW-1185">Reference proteome</keyword>
<organism evidence="1 2">
    <name type="scientific">Lophiostoma macrostomum CBS 122681</name>
    <dbReference type="NCBI Taxonomy" id="1314788"/>
    <lineage>
        <taxon>Eukaryota</taxon>
        <taxon>Fungi</taxon>
        <taxon>Dikarya</taxon>
        <taxon>Ascomycota</taxon>
        <taxon>Pezizomycotina</taxon>
        <taxon>Dothideomycetes</taxon>
        <taxon>Pleosporomycetidae</taxon>
        <taxon>Pleosporales</taxon>
        <taxon>Lophiostomataceae</taxon>
        <taxon>Lophiostoma</taxon>
    </lineage>
</organism>
<dbReference type="Proteomes" id="UP000799324">
    <property type="component" value="Unassembled WGS sequence"/>
</dbReference>
<reference evidence="1" key="1">
    <citation type="journal article" date="2020" name="Stud. Mycol.">
        <title>101 Dothideomycetes genomes: a test case for predicting lifestyles and emergence of pathogens.</title>
        <authorList>
            <person name="Haridas S."/>
            <person name="Albert R."/>
            <person name="Binder M."/>
            <person name="Bloem J."/>
            <person name="Labutti K."/>
            <person name="Salamov A."/>
            <person name="Andreopoulos B."/>
            <person name="Baker S."/>
            <person name="Barry K."/>
            <person name="Bills G."/>
            <person name="Bluhm B."/>
            <person name="Cannon C."/>
            <person name="Castanera R."/>
            <person name="Culley D."/>
            <person name="Daum C."/>
            <person name="Ezra D."/>
            <person name="Gonzalez J."/>
            <person name="Henrissat B."/>
            <person name="Kuo A."/>
            <person name="Liang C."/>
            <person name="Lipzen A."/>
            <person name="Lutzoni F."/>
            <person name="Magnuson J."/>
            <person name="Mondo S."/>
            <person name="Nolan M."/>
            <person name="Ohm R."/>
            <person name="Pangilinan J."/>
            <person name="Park H.-J."/>
            <person name="Ramirez L."/>
            <person name="Alfaro M."/>
            <person name="Sun H."/>
            <person name="Tritt A."/>
            <person name="Yoshinaga Y."/>
            <person name="Zwiers L.-H."/>
            <person name="Turgeon B."/>
            <person name="Goodwin S."/>
            <person name="Spatafora J."/>
            <person name="Crous P."/>
            <person name="Grigoriev I."/>
        </authorList>
    </citation>
    <scope>NUCLEOTIDE SEQUENCE</scope>
    <source>
        <strain evidence="1">CBS 122681</strain>
    </source>
</reference>
<dbReference type="EMBL" id="MU004482">
    <property type="protein sequence ID" value="KAF2649710.1"/>
    <property type="molecule type" value="Genomic_DNA"/>
</dbReference>
<dbReference type="AlphaFoldDB" id="A0A6A6SQ04"/>
<sequence>MYPKQVFNTYNRYERPPPSYYPPFLYPLPPSPPPLLPYAYQAAVYYDKYRDATRDKALEREKRKEAEWRCSLEKRKLYNEQAKAYYEKGRR</sequence>
<gene>
    <name evidence="1" type="ORF">K491DRAFT_697897</name>
</gene>